<sequence>MDIPDNHINNIRLPQCRRETMGRYTITLCKKIPHFIKAV</sequence>
<comment type="caution">
    <text evidence="1">The sequence shown here is derived from an EMBL/GenBank/DDBJ whole genome shotgun (WGS) entry which is preliminary data.</text>
</comment>
<proteinExistence type="predicted"/>
<gene>
    <name evidence="1" type="ORF">SALWKB29_1474</name>
</gene>
<evidence type="ECO:0000313" key="2">
    <source>
        <dbReference type="Proteomes" id="UP000027170"/>
    </source>
</evidence>
<protein>
    <submittedName>
        <fullName evidence="1">Uncharacterized protein</fullName>
    </submittedName>
</protein>
<organism evidence="1 2">
    <name type="scientific">Snodgrassella communis</name>
    <dbReference type="NCBI Taxonomy" id="2946699"/>
    <lineage>
        <taxon>Bacteria</taxon>
        <taxon>Pseudomonadati</taxon>
        <taxon>Pseudomonadota</taxon>
        <taxon>Betaproteobacteria</taxon>
        <taxon>Neisseriales</taxon>
        <taxon>Neisseriaceae</taxon>
        <taxon>Snodgrassella</taxon>
    </lineage>
</organism>
<dbReference type="AlphaFoldDB" id="A0A836MQ53"/>
<keyword evidence="2" id="KW-1185">Reference proteome</keyword>
<dbReference type="EMBL" id="JFZV01000007">
    <property type="protein sequence ID" value="KDN14385.1"/>
    <property type="molecule type" value="Genomic_DNA"/>
</dbReference>
<name>A0A836MQ53_9NEIS</name>
<accession>A0A836MQ53</accession>
<dbReference type="Proteomes" id="UP000027170">
    <property type="component" value="Unassembled WGS sequence"/>
</dbReference>
<reference evidence="1 2" key="1">
    <citation type="submission" date="2014-03" db="EMBL/GenBank/DDBJ databases">
        <title>The genomes of two eusocial bee gut symbionts.</title>
        <authorList>
            <person name="Kwong W.K."/>
            <person name="Engel P."/>
            <person name="Koch H."/>
            <person name="Moran N.A."/>
        </authorList>
    </citation>
    <scope>NUCLEOTIDE SEQUENCE [LARGE SCALE GENOMIC DNA]</scope>
    <source>
        <strain evidence="2">wkB29</strain>
    </source>
</reference>
<evidence type="ECO:0000313" key="1">
    <source>
        <dbReference type="EMBL" id="KDN14385.1"/>
    </source>
</evidence>